<dbReference type="EC" id="2.7.7.65" evidence="1"/>
<evidence type="ECO:0000256" key="2">
    <source>
        <dbReference type="ARBA" id="ARBA00034247"/>
    </source>
</evidence>
<dbReference type="GeneID" id="80816719"/>
<dbReference type="InterPro" id="IPR000160">
    <property type="entry name" value="GGDEF_dom"/>
</dbReference>
<dbReference type="SUPFAM" id="SSF55073">
    <property type="entry name" value="Nucleotide cyclase"/>
    <property type="match status" value="1"/>
</dbReference>
<dbReference type="GO" id="GO:0005886">
    <property type="term" value="C:plasma membrane"/>
    <property type="evidence" value="ECO:0007669"/>
    <property type="project" value="TreeGrafter"/>
</dbReference>
<dbReference type="InterPro" id="IPR050469">
    <property type="entry name" value="Diguanylate_Cyclase"/>
</dbReference>
<dbReference type="Pfam" id="PF00072">
    <property type="entry name" value="Response_reg"/>
    <property type="match status" value="1"/>
</dbReference>
<dbReference type="PANTHER" id="PTHR45138:SF9">
    <property type="entry name" value="DIGUANYLATE CYCLASE DGCM-RELATED"/>
    <property type="match status" value="1"/>
</dbReference>
<dbReference type="InterPro" id="IPR043128">
    <property type="entry name" value="Rev_trsase/Diguanyl_cyclase"/>
</dbReference>
<evidence type="ECO:0000259" key="4">
    <source>
        <dbReference type="PROSITE" id="PS50110"/>
    </source>
</evidence>
<dbReference type="PROSITE" id="PS50110">
    <property type="entry name" value="RESPONSE_REGULATORY"/>
    <property type="match status" value="1"/>
</dbReference>
<dbReference type="SUPFAM" id="SSF52172">
    <property type="entry name" value="CheY-like"/>
    <property type="match status" value="1"/>
</dbReference>
<name>A0A975W6R0_9RHOB</name>
<protein>
    <recommendedName>
        <fullName evidence="1">diguanylate cyclase</fullName>
        <ecNumber evidence="1">2.7.7.65</ecNumber>
    </recommendedName>
</protein>
<dbReference type="SMART" id="SM00448">
    <property type="entry name" value="REC"/>
    <property type="match status" value="1"/>
</dbReference>
<dbReference type="InterPro" id="IPR011006">
    <property type="entry name" value="CheY-like_superfamily"/>
</dbReference>
<dbReference type="FunFam" id="3.30.70.270:FF:000001">
    <property type="entry name" value="Diguanylate cyclase domain protein"/>
    <property type="match status" value="1"/>
</dbReference>
<comment type="caution">
    <text evidence="6">The sequence shown here is derived from an EMBL/GenBank/DDBJ whole genome shotgun (WGS) entry which is preliminary data.</text>
</comment>
<dbReference type="GO" id="GO:0052621">
    <property type="term" value="F:diguanylate cyclase activity"/>
    <property type="evidence" value="ECO:0007669"/>
    <property type="project" value="UniProtKB-EC"/>
</dbReference>
<comment type="catalytic activity">
    <reaction evidence="2">
        <text>2 GTP = 3',3'-c-di-GMP + 2 diphosphate</text>
        <dbReference type="Rhea" id="RHEA:24898"/>
        <dbReference type="ChEBI" id="CHEBI:33019"/>
        <dbReference type="ChEBI" id="CHEBI:37565"/>
        <dbReference type="ChEBI" id="CHEBI:58805"/>
        <dbReference type="EC" id="2.7.7.65"/>
    </reaction>
</comment>
<evidence type="ECO:0000313" key="7">
    <source>
        <dbReference type="Proteomes" id="UP000182932"/>
    </source>
</evidence>
<dbReference type="InterPro" id="IPR001789">
    <property type="entry name" value="Sig_transdc_resp-reg_receiver"/>
</dbReference>
<dbReference type="GO" id="GO:1902201">
    <property type="term" value="P:negative regulation of bacterial-type flagellum-dependent cell motility"/>
    <property type="evidence" value="ECO:0007669"/>
    <property type="project" value="TreeGrafter"/>
</dbReference>
<dbReference type="Gene3D" id="3.40.50.2300">
    <property type="match status" value="1"/>
</dbReference>
<reference evidence="6 7" key="1">
    <citation type="submission" date="2016-10" db="EMBL/GenBank/DDBJ databases">
        <authorList>
            <person name="Varghese N."/>
            <person name="Submissions S."/>
        </authorList>
    </citation>
    <scope>NUCLEOTIDE SEQUENCE [LARGE SCALE GENOMIC DNA]</scope>
    <source>
        <strain evidence="6 7">FF3</strain>
    </source>
</reference>
<dbReference type="Proteomes" id="UP000182932">
    <property type="component" value="Unassembled WGS sequence"/>
</dbReference>
<dbReference type="AlphaFoldDB" id="A0A975W6R0"/>
<dbReference type="InterPro" id="IPR029787">
    <property type="entry name" value="Nucleotide_cyclase"/>
</dbReference>
<comment type="caution">
    <text evidence="3">Lacks conserved residue(s) required for the propagation of feature annotation.</text>
</comment>
<dbReference type="Pfam" id="PF00990">
    <property type="entry name" value="GGDEF"/>
    <property type="match status" value="1"/>
</dbReference>
<evidence type="ECO:0000256" key="1">
    <source>
        <dbReference type="ARBA" id="ARBA00012528"/>
    </source>
</evidence>
<dbReference type="PROSITE" id="PS50887">
    <property type="entry name" value="GGDEF"/>
    <property type="match status" value="1"/>
</dbReference>
<dbReference type="Gene3D" id="3.30.70.270">
    <property type="match status" value="1"/>
</dbReference>
<keyword evidence="7" id="KW-1185">Reference proteome</keyword>
<proteinExistence type="predicted"/>
<evidence type="ECO:0000313" key="6">
    <source>
        <dbReference type="EMBL" id="SEI63574.1"/>
    </source>
</evidence>
<organism evidence="6 7">
    <name type="scientific">Marinovum algicola</name>
    <dbReference type="NCBI Taxonomy" id="42444"/>
    <lineage>
        <taxon>Bacteria</taxon>
        <taxon>Pseudomonadati</taxon>
        <taxon>Pseudomonadota</taxon>
        <taxon>Alphaproteobacteria</taxon>
        <taxon>Rhodobacterales</taxon>
        <taxon>Roseobacteraceae</taxon>
        <taxon>Marinovum</taxon>
    </lineage>
</organism>
<dbReference type="RefSeq" id="WP_074834624.1">
    <property type="nucleotide sequence ID" value="NZ_CATMKJ010000006.1"/>
</dbReference>
<dbReference type="NCBIfam" id="TIGR00254">
    <property type="entry name" value="GGDEF"/>
    <property type="match status" value="1"/>
</dbReference>
<evidence type="ECO:0000259" key="5">
    <source>
        <dbReference type="PROSITE" id="PS50887"/>
    </source>
</evidence>
<feature type="domain" description="GGDEF" evidence="5">
    <location>
        <begin position="326"/>
        <end position="471"/>
    </location>
</feature>
<dbReference type="PANTHER" id="PTHR45138">
    <property type="entry name" value="REGULATORY COMPONENTS OF SENSORY TRANSDUCTION SYSTEM"/>
    <property type="match status" value="1"/>
</dbReference>
<dbReference type="GO" id="GO:0000160">
    <property type="term" value="P:phosphorelay signal transduction system"/>
    <property type="evidence" value="ECO:0007669"/>
    <property type="project" value="InterPro"/>
</dbReference>
<dbReference type="CDD" id="cd01949">
    <property type="entry name" value="GGDEF"/>
    <property type="match status" value="1"/>
</dbReference>
<evidence type="ECO:0000256" key="3">
    <source>
        <dbReference type="PROSITE-ProRule" id="PRU00169"/>
    </source>
</evidence>
<gene>
    <name evidence="6" type="ORF">SAMN04487940_101452</name>
</gene>
<accession>A0A975W6R0</accession>
<dbReference type="EMBL" id="FNYY01000001">
    <property type="protein sequence ID" value="SEI63574.1"/>
    <property type="molecule type" value="Genomic_DNA"/>
</dbReference>
<feature type="domain" description="Response regulatory" evidence="4">
    <location>
        <begin position="4"/>
        <end position="119"/>
    </location>
</feature>
<dbReference type="SMART" id="SM00267">
    <property type="entry name" value="GGDEF"/>
    <property type="match status" value="1"/>
</dbReference>
<sequence>MARQILLVDAVATNRIVLKVKLAAAFYEVEQAVSAAEALEQVRRKTPSVILIGGLGDASPVDLCRRLRSLAATAHCPIVLMASENSADARIAALEAGASSILDQPCCDTLLLARLRALLRGHETEMELRMRDGTHRALGLSEPAARFDLPARIGIIAEERRGLAGRLRDLRGLLPHRLDLMSPREVFHPLNRPPGGPAGATPDVLVIALDAGKADAEMQILPDLRARAATRYAGVLVLAPENAGPLAAAVLDLGADDVAPADTSPAEIALRVERLVARKRMADRLRSTVREGLRAAVTDPLTGLFNRRYALPHITRISERATRLGRPFAVMVADLDHFKKVNDNFGHAAGDAVLSELARRLRDNLRAVDLVARIGGEEFLVVLPDAADHRANRTAHRLCAAVSDAPFAIPGQEAPIRITISIGVMIARPQATPGAAAGAAPLRPEALLRDADAALYKAKAHGRNQVELRRPAA</sequence>
<dbReference type="GO" id="GO:0043709">
    <property type="term" value="P:cell adhesion involved in single-species biofilm formation"/>
    <property type="evidence" value="ECO:0007669"/>
    <property type="project" value="TreeGrafter"/>
</dbReference>